<dbReference type="Pfam" id="PF13419">
    <property type="entry name" value="HAD_2"/>
    <property type="match status" value="1"/>
</dbReference>
<dbReference type="PANTHER" id="PTHR47478">
    <property type="match status" value="1"/>
</dbReference>
<keyword evidence="2" id="KW-1185">Reference proteome</keyword>
<dbReference type="NCBIfam" id="TIGR02254">
    <property type="entry name" value="YjjG_YfnB"/>
    <property type="match status" value="1"/>
</dbReference>
<dbReference type="Gene3D" id="1.10.150.240">
    <property type="entry name" value="Putative phosphatase, domain 2"/>
    <property type="match status" value="1"/>
</dbReference>
<dbReference type="InterPro" id="IPR011951">
    <property type="entry name" value="HAD-SF_hydro_IA_YjjG/PynA"/>
</dbReference>
<proteinExistence type="predicted"/>
<organism evidence="1 2">
    <name type="scientific">Enterococcus aquimarinus</name>
    <dbReference type="NCBI Taxonomy" id="328396"/>
    <lineage>
        <taxon>Bacteria</taxon>
        <taxon>Bacillati</taxon>
        <taxon>Bacillota</taxon>
        <taxon>Bacilli</taxon>
        <taxon>Lactobacillales</taxon>
        <taxon>Enterococcaceae</taxon>
        <taxon>Enterococcus</taxon>
    </lineage>
</organism>
<dbReference type="GO" id="GO:0008253">
    <property type="term" value="F:5'-nucleotidase activity"/>
    <property type="evidence" value="ECO:0007669"/>
    <property type="project" value="InterPro"/>
</dbReference>
<dbReference type="InterPro" id="IPR006439">
    <property type="entry name" value="HAD-SF_hydro_IA"/>
</dbReference>
<evidence type="ECO:0000313" key="2">
    <source>
        <dbReference type="Proteomes" id="UP000182149"/>
    </source>
</evidence>
<dbReference type="InterPro" id="IPR023198">
    <property type="entry name" value="PGP-like_dom2"/>
</dbReference>
<dbReference type="SUPFAM" id="SSF56784">
    <property type="entry name" value="HAD-like"/>
    <property type="match status" value="1"/>
</dbReference>
<dbReference type="SFLD" id="SFLDS00003">
    <property type="entry name" value="Haloacid_Dehalogenase"/>
    <property type="match status" value="1"/>
</dbReference>
<evidence type="ECO:0000313" key="1">
    <source>
        <dbReference type="EMBL" id="OJG09520.1"/>
    </source>
</evidence>
<dbReference type="NCBIfam" id="TIGR01549">
    <property type="entry name" value="HAD-SF-IA-v1"/>
    <property type="match status" value="1"/>
</dbReference>
<dbReference type="PANTHER" id="PTHR47478:SF1">
    <property type="entry name" value="PYRIMIDINE 5'-NUCLEOTIDASE YJJG"/>
    <property type="match status" value="1"/>
</dbReference>
<reference evidence="1 2" key="1">
    <citation type="submission" date="2014-12" db="EMBL/GenBank/DDBJ databases">
        <title>Draft genome sequences of 29 type strains of Enterococci.</title>
        <authorList>
            <person name="Zhong Z."/>
            <person name="Sun Z."/>
            <person name="Liu W."/>
            <person name="Zhang W."/>
            <person name="Zhang H."/>
        </authorList>
    </citation>
    <scope>NUCLEOTIDE SEQUENCE [LARGE SCALE GENOMIC DNA]</scope>
    <source>
        <strain evidence="1 2">DSM 17690</strain>
    </source>
</reference>
<dbReference type="EMBL" id="JXKD01000015">
    <property type="protein sequence ID" value="OJG09520.1"/>
    <property type="molecule type" value="Genomic_DNA"/>
</dbReference>
<comment type="caution">
    <text evidence="1">The sequence shown here is derived from an EMBL/GenBank/DDBJ whole genome shotgun (WGS) entry which is preliminary data.</text>
</comment>
<dbReference type="Gene3D" id="3.40.50.1000">
    <property type="entry name" value="HAD superfamily/HAD-like"/>
    <property type="match status" value="1"/>
</dbReference>
<dbReference type="InterPro" id="IPR036412">
    <property type="entry name" value="HAD-like_sf"/>
</dbReference>
<dbReference type="InterPro" id="IPR052550">
    <property type="entry name" value="Pyrimidine_5'-ntase_YjjG"/>
</dbReference>
<dbReference type="Proteomes" id="UP000182149">
    <property type="component" value="Unassembled WGS sequence"/>
</dbReference>
<dbReference type="STRING" id="328396.RU93_GL000680"/>
<dbReference type="InterPro" id="IPR041492">
    <property type="entry name" value="HAD_2"/>
</dbReference>
<accession>A0A1L8QPV2</accession>
<dbReference type="InterPro" id="IPR023214">
    <property type="entry name" value="HAD_sf"/>
</dbReference>
<gene>
    <name evidence="1" type="ORF">RU93_GL000680</name>
</gene>
<sequence>MFMRYTTLLFDVDDTLLDFQAAESQALKALFEKEGLHFTSDKEKLYKEVNEARWRAFETGEMSRDEVVNGRFGAFFQLLNHEVDSLAMEQAYREFLNEGHQLLGNSLEVVQHFAEKADLYIVTNGVSKTQFKRLEDSKLLPYFKEVIVSEDTGYQKPMIEFFEYTFAKIPNLNKAQTVIIGDSLSSDIQGGINAEIDTIWLRPDTPKTPLAIEPTHQIRQLEDLYSLLS</sequence>
<dbReference type="AlphaFoldDB" id="A0A1L8QPV2"/>
<name>A0A1L8QPV2_9ENTE</name>
<protein>
    <submittedName>
        <fullName evidence="1">2-haloacid dehalogenase</fullName>
    </submittedName>
</protein>
<dbReference type="SFLD" id="SFLDG01129">
    <property type="entry name" value="C1.5:_HAD__Beta-PGM__Phosphata"/>
    <property type="match status" value="1"/>
</dbReference>